<keyword evidence="3" id="KW-1185">Reference proteome</keyword>
<proteinExistence type="predicted"/>
<dbReference type="InterPro" id="IPR017578">
    <property type="entry name" value="Ribazole_CobC"/>
</dbReference>
<reference evidence="2 3" key="1">
    <citation type="submission" date="2013-04" db="EMBL/GenBank/DDBJ databases">
        <title>The Genome Sequence of Parabacteroides gordonii DSM 23371.</title>
        <authorList>
            <consortium name="The Broad Institute Genomics Platform"/>
            <person name="Earl A."/>
            <person name="Ward D."/>
            <person name="Feldgarden M."/>
            <person name="Gevers D."/>
            <person name="Martens E."/>
            <person name="Sakamoto M."/>
            <person name="Benno Y."/>
            <person name="Suzuki N."/>
            <person name="Matsunaga N."/>
            <person name="Koshihara K."/>
            <person name="Seki M."/>
            <person name="Komiya H."/>
            <person name="Walker B."/>
            <person name="Young S."/>
            <person name="Zeng Q."/>
            <person name="Gargeya S."/>
            <person name="Fitzgerald M."/>
            <person name="Haas B."/>
            <person name="Abouelleil A."/>
            <person name="Allen A.W."/>
            <person name="Alvarado L."/>
            <person name="Arachchi H.M."/>
            <person name="Berlin A.M."/>
            <person name="Chapman S.B."/>
            <person name="Gainer-Dewar J."/>
            <person name="Goldberg J."/>
            <person name="Griggs A."/>
            <person name="Gujja S."/>
            <person name="Hansen M."/>
            <person name="Howarth C."/>
            <person name="Imamovic A."/>
            <person name="Ireland A."/>
            <person name="Larimer J."/>
            <person name="McCowan C."/>
            <person name="Murphy C."/>
            <person name="Pearson M."/>
            <person name="Poon T.W."/>
            <person name="Priest M."/>
            <person name="Roberts A."/>
            <person name="Saif S."/>
            <person name="Shea T."/>
            <person name="Sisk P."/>
            <person name="Sykes S."/>
            <person name="Wortman J."/>
            <person name="Nusbaum C."/>
            <person name="Birren B."/>
        </authorList>
    </citation>
    <scope>NUCLEOTIDE SEQUENCE [LARGE SCALE GENOMIC DNA]</scope>
    <source>
        <strain evidence="2 3">MS-1</strain>
    </source>
</reference>
<dbReference type="Pfam" id="PF00300">
    <property type="entry name" value="His_Phos_1"/>
    <property type="match status" value="1"/>
</dbReference>
<dbReference type="InterPro" id="IPR013078">
    <property type="entry name" value="His_Pase_superF_clade-1"/>
</dbReference>
<organism evidence="2 3">
    <name type="scientific">Parabacteroides gordonii MS-1 = DSM 23371</name>
    <dbReference type="NCBI Taxonomy" id="1203610"/>
    <lineage>
        <taxon>Bacteria</taxon>
        <taxon>Pseudomonadati</taxon>
        <taxon>Bacteroidota</taxon>
        <taxon>Bacteroidia</taxon>
        <taxon>Bacteroidales</taxon>
        <taxon>Tannerellaceae</taxon>
        <taxon>Parabacteroides</taxon>
    </lineage>
</organism>
<dbReference type="GO" id="GO:0009236">
    <property type="term" value="P:cobalamin biosynthetic process"/>
    <property type="evidence" value="ECO:0007669"/>
    <property type="project" value="UniProtKB-UniRule"/>
</dbReference>
<dbReference type="PANTHER" id="PTHR48100">
    <property type="entry name" value="BROAD-SPECIFICITY PHOSPHATASE YOR283W-RELATED"/>
    <property type="match status" value="1"/>
</dbReference>
<dbReference type="InterPro" id="IPR050275">
    <property type="entry name" value="PGM_Phosphatase"/>
</dbReference>
<dbReference type="HOGENOM" id="CLU_033323_8_3_10"/>
<gene>
    <name evidence="2" type="ORF">HMPREF1536_00967</name>
</gene>
<dbReference type="GO" id="GO:0043755">
    <property type="term" value="F:alpha-ribazole phosphatase activity"/>
    <property type="evidence" value="ECO:0007669"/>
    <property type="project" value="UniProtKB-UniRule"/>
</dbReference>
<dbReference type="SMART" id="SM00855">
    <property type="entry name" value="PGAM"/>
    <property type="match status" value="1"/>
</dbReference>
<dbReference type="RefSeq" id="WP_028726860.1">
    <property type="nucleotide sequence ID" value="NZ_AUAE01000011.1"/>
</dbReference>
<dbReference type="CDD" id="cd07067">
    <property type="entry name" value="HP_PGM_like"/>
    <property type="match status" value="1"/>
</dbReference>
<accession>A0A0F5JNQ8</accession>
<name>A0A0F5JNQ8_9BACT</name>
<protein>
    <recommendedName>
        <fullName evidence="1">Alpha-ribazole phosphatase</fullName>
        <ecNumber evidence="1">3.1.3.73</ecNumber>
    </recommendedName>
</protein>
<sequence length="177" mass="20328">MEIYLIRHTSVDVPAGYAYGQTDVALRPTFEEEAEKVKASLNGLTFDQVWCSPLTRCVRLAHYCGYPDATREDRIKELNFGEWEMKSWEELSSDPRSEVWFNDWINVQTPSGESLMDQYNRVSSFLEELRKSGLEKVCLFAHGGVLTCARVYAGEYDIKEAFKNIPSYGEVIKLSFD</sequence>
<dbReference type="InterPro" id="IPR029033">
    <property type="entry name" value="His_PPase_superfam"/>
</dbReference>
<dbReference type="NCBIfam" id="TIGR03162">
    <property type="entry name" value="ribazole_cobC"/>
    <property type="match status" value="1"/>
</dbReference>
<dbReference type="Gene3D" id="3.40.50.1240">
    <property type="entry name" value="Phosphoglycerate mutase-like"/>
    <property type="match status" value="1"/>
</dbReference>
<dbReference type="AlphaFoldDB" id="A0A0F5JNQ8"/>
<evidence type="ECO:0000313" key="3">
    <source>
        <dbReference type="Proteomes" id="UP000033035"/>
    </source>
</evidence>
<evidence type="ECO:0000256" key="1">
    <source>
        <dbReference type="NCBIfam" id="TIGR03162"/>
    </source>
</evidence>
<dbReference type="PATRIC" id="fig|1203610.3.peg.993"/>
<dbReference type="EMBL" id="AQHW01000005">
    <property type="protein sequence ID" value="KKB59418.1"/>
    <property type="molecule type" value="Genomic_DNA"/>
</dbReference>
<evidence type="ECO:0000313" key="2">
    <source>
        <dbReference type="EMBL" id="KKB59418.1"/>
    </source>
</evidence>
<dbReference type="SUPFAM" id="SSF53254">
    <property type="entry name" value="Phosphoglycerate mutase-like"/>
    <property type="match status" value="1"/>
</dbReference>
<dbReference type="Proteomes" id="UP000033035">
    <property type="component" value="Unassembled WGS sequence"/>
</dbReference>
<dbReference type="EC" id="3.1.3.73" evidence="1"/>
<comment type="caution">
    <text evidence="2">The sequence shown here is derived from an EMBL/GenBank/DDBJ whole genome shotgun (WGS) entry which is preliminary data.</text>
</comment>
<dbReference type="STRING" id="1203610.HMPREF1536_00967"/>